<feature type="region of interest" description="Disordered" evidence="1">
    <location>
        <begin position="110"/>
        <end position="171"/>
    </location>
</feature>
<evidence type="ECO:0000256" key="1">
    <source>
        <dbReference type="SAM" id="MobiDB-lite"/>
    </source>
</evidence>
<feature type="compositionally biased region" description="Basic and acidic residues" evidence="1">
    <location>
        <begin position="51"/>
        <end position="62"/>
    </location>
</feature>
<feature type="region of interest" description="Disordered" evidence="1">
    <location>
        <begin position="1"/>
        <end position="62"/>
    </location>
</feature>
<name>A0A7J5XLR3_DISMA</name>
<organism evidence="2 3">
    <name type="scientific">Dissostichus mawsoni</name>
    <name type="common">Antarctic cod</name>
    <dbReference type="NCBI Taxonomy" id="36200"/>
    <lineage>
        <taxon>Eukaryota</taxon>
        <taxon>Metazoa</taxon>
        <taxon>Chordata</taxon>
        <taxon>Craniata</taxon>
        <taxon>Vertebrata</taxon>
        <taxon>Euteleostomi</taxon>
        <taxon>Actinopterygii</taxon>
        <taxon>Neopterygii</taxon>
        <taxon>Teleostei</taxon>
        <taxon>Neoteleostei</taxon>
        <taxon>Acanthomorphata</taxon>
        <taxon>Eupercaria</taxon>
        <taxon>Perciformes</taxon>
        <taxon>Notothenioidei</taxon>
        <taxon>Nototheniidae</taxon>
        <taxon>Dissostichus</taxon>
    </lineage>
</organism>
<comment type="caution">
    <text evidence="2">The sequence shown here is derived from an EMBL/GenBank/DDBJ whole genome shotgun (WGS) entry which is preliminary data.</text>
</comment>
<accession>A0A7J5XLR3</accession>
<proteinExistence type="predicted"/>
<dbReference type="EMBL" id="JAAKFY010000022">
    <property type="protein sequence ID" value="KAF3837901.1"/>
    <property type="molecule type" value="Genomic_DNA"/>
</dbReference>
<feature type="compositionally biased region" description="Acidic residues" evidence="1">
    <location>
        <begin position="31"/>
        <end position="40"/>
    </location>
</feature>
<sequence>MEREEKGEEGEERGYYSGVLQSEDGRKGEGEKEDMEEEEAGGSGEWSQETLEIKPGGEREQGRVEVSSVMVLVRMMMMMMMKDSCVAPHTLLLLCPCSLCGAVVFDVSPPSGQKVPLSDDADDDDPEGEMQAELSARTELAVPADAEEVEKTSEDSGSSREIATEEKDRERQERRYAANAVLCSDFACMDPKNVQKVALEELSKCLLKFDERATNEQKQHCSLNRYHYRQSSFYAVQKRELERRLERGLEKELERGLEKELERELEKGLERRLERGLERELEKRLERGLERGLERELERRLERELERRLEKGLERELERRLER</sequence>
<evidence type="ECO:0000313" key="2">
    <source>
        <dbReference type="EMBL" id="KAF3837901.1"/>
    </source>
</evidence>
<dbReference type="AlphaFoldDB" id="A0A7J5XLR3"/>
<evidence type="ECO:0000313" key="3">
    <source>
        <dbReference type="Proteomes" id="UP000518266"/>
    </source>
</evidence>
<dbReference type="Proteomes" id="UP000518266">
    <property type="component" value="Unassembled WGS sequence"/>
</dbReference>
<protein>
    <submittedName>
        <fullName evidence="2">Uncharacterized protein</fullName>
    </submittedName>
</protein>
<feature type="compositionally biased region" description="Basic and acidic residues" evidence="1">
    <location>
        <begin position="149"/>
        <end position="171"/>
    </location>
</feature>
<feature type="compositionally biased region" description="Acidic residues" evidence="1">
    <location>
        <begin position="119"/>
        <end position="130"/>
    </location>
</feature>
<gene>
    <name evidence="2" type="ORF">F7725_009669</name>
</gene>
<keyword evidence="3" id="KW-1185">Reference proteome</keyword>
<reference evidence="2 3" key="1">
    <citation type="submission" date="2020-03" db="EMBL/GenBank/DDBJ databases">
        <title>Dissostichus mawsoni Genome sequencing and assembly.</title>
        <authorList>
            <person name="Park H."/>
        </authorList>
    </citation>
    <scope>NUCLEOTIDE SEQUENCE [LARGE SCALE GENOMIC DNA]</scope>
    <source>
        <strain evidence="2">DM0001</strain>
        <tissue evidence="2">Muscle</tissue>
    </source>
</reference>